<dbReference type="STRING" id="1335309.GA0116948_11113"/>
<name>A0A1C4F1P2_9BACT</name>
<keyword evidence="3" id="KW-1185">Reference proteome</keyword>
<evidence type="ECO:0000256" key="1">
    <source>
        <dbReference type="SAM" id="Coils"/>
    </source>
</evidence>
<protein>
    <recommendedName>
        <fullName evidence="4">GAF domain-containing protein</fullName>
    </recommendedName>
</protein>
<organism evidence="2 3">
    <name type="scientific">Chitinophaga costaii</name>
    <dbReference type="NCBI Taxonomy" id="1335309"/>
    <lineage>
        <taxon>Bacteria</taxon>
        <taxon>Pseudomonadati</taxon>
        <taxon>Bacteroidota</taxon>
        <taxon>Chitinophagia</taxon>
        <taxon>Chitinophagales</taxon>
        <taxon>Chitinophagaceae</taxon>
        <taxon>Chitinophaga</taxon>
    </lineage>
</organism>
<evidence type="ECO:0000313" key="2">
    <source>
        <dbReference type="EMBL" id="SCC49603.1"/>
    </source>
</evidence>
<dbReference type="AlphaFoldDB" id="A0A1C4F1P2"/>
<sequence>MEVLKMRPGLFKEEAQIDTRISFAPFVRFLKEKAQNDNDARARFYQKMIERFESNPEVLLPLEMEDLDRYKEYLDIVTAAVFPIMTDSDKDVYGIGVPYRFSIFYYSTLFKHLFTETGKDGLAVVPNGLSMDKINKDRRGWLYKQILQRFYGYEINYDNSIIHNVISHETGLRRYFKLQLDARFMDIKVKGELPQLDEDMACNHSSIDDMAALLPLSLFSLEGFVIWTVQDVTRDEMMNHIKNLVLKVRDENEAKSYQHLNEGLQAMLENKDIAVHVMPFLKVKNKYVLESKFASSSVILGMQGNEKQQQQLYQQLVKFLENNKDPLVINSLDDVSLTLYPFLKFLPHKGVKSFVLLGIEYENELLGMVEIASPEVNGLPFQKVAKIEYLLPLVTLMLRKSVDIQTAKINNVIKQQFTALQPSVEWKFVDAAWQYLHNPEKGKKDIENITFREVYPLYGAIDVRNSTVERSMALQEDLREQLQLIQQCLERMEKELDLPLLEELAFKNNTLMNNISQSLIAEEESQVNEFLDYEIAPTFRHLYDSYPSLQPMLANYFDTVNKTEGHVFHHRRRYEESLARINTEINEMLEKERDAIQNSFPCYFEKYRTDGVEYNIYIGQSIAQNKKFDLLYLRNLQLWQLTSMAGIARLTHQLMHELEVPLQTTQLILIHSNPIDISFRLDERRFDVEGAYNIRYEIIKKRIDKVHVRDTGERLTQPGKIALVFNYAREAEEYRKYIHFLQNKNILLPEIEMLELEELQGISGLKAMRVSINMEYK</sequence>
<proteinExistence type="predicted"/>
<dbReference type="RefSeq" id="WP_123891816.1">
    <property type="nucleotide sequence ID" value="NZ_FMAR01000011.1"/>
</dbReference>
<evidence type="ECO:0008006" key="4">
    <source>
        <dbReference type="Google" id="ProtNLM"/>
    </source>
</evidence>
<dbReference type="OrthoDB" id="627374at2"/>
<accession>A0A1C4F1P2</accession>
<gene>
    <name evidence="2" type="ORF">GA0116948_11113</name>
</gene>
<feature type="coiled-coil region" evidence="1">
    <location>
        <begin position="571"/>
        <end position="598"/>
    </location>
</feature>
<dbReference type="Proteomes" id="UP000242818">
    <property type="component" value="Unassembled WGS sequence"/>
</dbReference>
<evidence type="ECO:0000313" key="3">
    <source>
        <dbReference type="Proteomes" id="UP000242818"/>
    </source>
</evidence>
<reference evidence="2 3" key="1">
    <citation type="submission" date="2016-08" db="EMBL/GenBank/DDBJ databases">
        <authorList>
            <person name="Seilhamer J.J."/>
        </authorList>
    </citation>
    <scope>NUCLEOTIDE SEQUENCE [LARGE SCALE GENOMIC DNA]</scope>
    <source>
        <strain evidence="2 3">A37T2</strain>
    </source>
</reference>
<dbReference type="EMBL" id="FMAR01000011">
    <property type="protein sequence ID" value="SCC49603.1"/>
    <property type="molecule type" value="Genomic_DNA"/>
</dbReference>
<keyword evidence="1" id="KW-0175">Coiled coil</keyword>